<dbReference type="InterPro" id="IPR036942">
    <property type="entry name" value="Beta-barrel_TonB_sf"/>
</dbReference>
<evidence type="ECO:0000259" key="11">
    <source>
        <dbReference type="Pfam" id="PF00593"/>
    </source>
</evidence>
<organism evidence="12">
    <name type="scientific">Hellea balneolensis</name>
    <dbReference type="NCBI Taxonomy" id="287478"/>
    <lineage>
        <taxon>Bacteria</taxon>
        <taxon>Pseudomonadati</taxon>
        <taxon>Pseudomonadota</taxon>
        <taxon>Alphaproteobacteria</taxon>
        <taxon>Maricaulales</taxon>
        <taxon>Robiginitomaculaceae</taxon>
        <taxon>Hellea</taxon>
    </lineage>
</organism>
<dbReference type="PANTHER" id="PTHR32552">
    <property type="entry name" value="FERRICHROME IRON RECEPTOR-RELATED"/>
    <property type="match status" value="1"/>
</dbReference>
<dbReference type="InterPro" id="IPR000531">
    <property type="entry name" value="Beta-barrel_TonB"/>
</dbReference>
<dbReference type="InterPro" id="IPR039426">
    <property type="entry name" value="TonB-dep_rcpt-like"/>
</dbReference>
<dbReference type="EMBL" id="DROP01000148">
    <property type="protein sequence ID" value="HHI88733.1"/>
    <property type="molecule type" value="Genomic_DNA"/>
</dbReference>
<gene>
    <name evidence="12" type="ORF">ENK01_02165</name>
</gene>
<dbReference type="GO" id="GO:0009279">
    <property type="term" value="C:cell outer membrane"/>
    <property type="evidence" value="ECO:0007669"/>
    <property type="project" value="UniProtKB-SubCell"/>
</dbReference>
<accession>A0A7V5NWT0</accession>
<comment type="subcellular location">
    <subcellularLocation>
        <location evidence="1">Cell outer membrane</location>
        <topology evidence="1">Multi-pass membrane protein</topology>
    </subcellularLocation>
</comment>
<evidence type="ECO:0000256" key="2">
    <source>
        <dbReference type="ARBA" id="ARBA00022448"/>
    </source>
</evidence>
<keyword evidence="5" id="KW-0812">Transmembrane</keyword>
<dbReference type="SUPFAM" id="SSF56935">
    <property type="entry name" value="Porins"/>
    <property type="match status" value="1"/>
</dbReference>
<feature type="domain" description="TonB-dependent receptor-like beta-barrel" evidence="11">
    <location>
        <begin position="130"/>
        <end position="588"/>
    </location>
</feature>
<evidence type="ECO:0000256" key="7">
    <source>
        <dbReference type="ARBA" id="ARBA00023065"/>
    </source>
</evidence>
<name>A0A7V5NWT0_9PROT</name>
<evidence type="ECO:0000256" key="5">
    <source>
        <dbReference type="ARBA" id="ARBA00022692"/>
    </source>
</evidence>
<dbReference type="Proteomes" id="UP000885806">
    <property type="component" value="Unassembled WGS sequence"/>
</dbReference>
<keyword evidence="12" id="KW-0675">Receptor</keyword>
<keyword evidence="10" id="KW-0998">Cell outer membrane</keyword>
<feature type="non-terminal residue" evidence="12">
    <location>
        <position position="1"/>
    </location>
</feature>
<sequence>VTKKPDASDTFGRLTADFGNLNYRSFKGMVNTPISDKMALKVSALKTDRDGYIDNVTTGNKLDEKNVIAGRAQLSFQPTDNIDLNLSVDSLHSEGTVLAGKPVTDLLGLGPALLQNEPYKVALHFDPRENRSVSGAAFDASMHLANDYTLKSISAYRSTNAFYRNTTDYSPVSIVFIDYRDIFTQTSQEFQLISPSDQKLTWMAGAYYYKQIGKTQRDVTLGDQFEETFIASAVAPSVAPLLGLDPANLTNAQLSLISSIVGFGPEGSKVFNRGKVNTESIAGYINGSYDLTDQWVLGGGLRYTHETKDANWLLDGRNSGLFAIGSTGTDPNNPSPLLNSRSDDYASVAASLSYNRSDEVNLYAKFSTGFKSGGFNLDYINANELAANSGLEFGKETVKSYELGYKGALLDGRLKMNLAAFLADYNDYQVNQFVDLGGGRTSIRITNAAKVRTKGVEADISFQATEHLFLQGTAGYLNAKFDSFPGGGTAGADATGKKLVNAPDFTASASAQYTVPVEQWGGNIFVRADVTHRDGYFTTADNIKSIPFRVAPGTVPFGYIPKLTQLNGRIGFESEKGGYGLYVWGHNLTNEKTFVDDFRDFFGTIVHHPNAPRTYGIELVKDF</sequence>
<keyword evidence="4" id="KW-0410">Iron transport</keyword>
<dbReference type="GO" id="GO:0006826">
    <property type="term" value="P:iron ion transport"/>
    <property type="evidence" value="ECO:0007669"/>
    <property type="project" value="UniProtKB-KW"/>
</dbReference>
<evidence type="ECO:0000313" key="12">
    <source>
        <dbReference type="EMBL" id="HHI88733.1"/>
    </source>
</evidence>
<comment type="caution">
    <text evidence="12">The sequence shown here is derived from an EMBL/GenBank/DDBJ whole genome shotgun (WGS) entry which is preliminary data.</text>
</comment>
<dbReference type="AlphaFoldDB" id="A0A7V5NWT0"/>
<dbReference type="PANTHER" id="PTHR32552:SF81">
    <property type="entry name" value="TONB-DEPENDENT OUTER MEMBRANE RECEPTOR"/>
    <property type="match status" value="1"/>
</dbReference>
<evidence type="ECO:0000256" key="6">
    <source>
        <dbReference type="ARBA" id="ARBA00023004"/>
    </source>
</evidence>
<evidence type="ECO:0000256" key="8">
    <source>
        <dbReference type="ARBA" id="ARBA00023077"/>
    </source>
</evidence>
<evidence type="ECO:0000256" key="9">
    <source>
        <dbReference type="ARBA" id="ARBA00023136"/>
    </source>
</evidence>
<keyword evidence="6" id="KW-0408">Iron</keyword>
<dbReference type="Gene3D" id="2.40.170.20">
    <property type="entry name" value="TonB-dependent receptor, beta-barrel domain"/>
    <property type="match status" value="1"/>
</dbReference>
<keyword evidence="9" id="KW-0472">Membrane</keyword>
<keyword evidence="2" id="KW-0813">Transport</keyword>
<evidence type="ECO:0000256" key="1">
    <source>
        <dbReference type="ARBA" id="ARBA00004571"/>
    </source>
</evidence>
<evidence type="ECO:0000256" key="10">
    <source>
        <dbReference type="ARBA" id="ARBA00023237"/>
    </source>
</evidence>
<keyword evidence="7" id="KW-0406">Ion transport</keyword>
<keyword evidence="3" id="KW-1134">Transmembrane beta strand</keyword>
<protein>
    <submittedName>
        <fullName evidence="12">TonB-dependent receptor</fullName>
    </submittedName>
</protein>
<dbReference type="Pfam" id="PF00593">
    <property type="entry name" value="TonB_dep_Rec_b-barrel"/>
    <property type="match status" value="1"/>
</dbReference>
<evidence type="ECO:0000256" key="4">
    <source>
        <dbReference type="ARBA" id="ARBA00022496"/>
    </source>
</evidence>
<reference evidence="12" key="1">
    <citation type="journal article" date="2020" name="mSystems">
        <title>Genome- and Community-Level Interaction Insights into Carbon Utilization and Element Cycling Functions of Hydrothermarchaeota in Hydrothermal Sediment.</title>
        <authorList>
            <person name="Zhou Z."/>
            <person name="Liu Y."/>
            <person name="Xu W."/>
            <person name="Pan J."/>
            <person name="Luo Z.H."/>
            <person name="Li M."/>
        </authorList>
    </citation>
    <scope>NUCLEOTIDE SEQUENCE [LARGE SCALE GENOMIC DNA]</scope>
    <source>
        <strain evidence="12">HyVt-538</strain>
    </source>
</reference>
<proteinExistence type="predicted"/>
<evidence type="ECO:0000256" key="3">
    <source>
        <dbReference type="ARBA" id="ARBA00022452"/>
    </source>
</evidence>
<keyword evidence="8" id="KW-0798">TonB box</keyword>